<keyword evidence="3 5" id="KW-0732">Signal</keyword>
<dbReference type="NCBIfam" id="TIGR01256">
    <property type="entry name" value="modA"/>
    <property type="match status" value="1"/>
</dbReference>
<evidence type="ECO:0000256" key="5">
    <source>
        <dbReference type="SAM" id="SignalP"/>
    </source>
</evidence>
<evidence type="ECO:0000313" key="6">
    <source>
        <dbReference type="EMBL" id="SDL18899.1"/>
    </source>
</evidence>
<keyword evidence="4" id="KW-0500">Molybdenum</keyword>
<organism evidence="6 7">
    <name type="scientific">Pseudomonas indica</name>
    <dbReference type="NCBI Taxonomy" id="137658"/>
    <lineage>
        <taxon>Bacteria</taxon>
        <taxon>Pseudomonadati</taxon>
        <taxon>Pseudomonadota</taxon>
        <taxon>Gammaproteobacteria</taxon>
        <taxon>Pseudomonadales</taxon>
        <taxon>Pseudomonadaceae</taxon>
        <taxon>Pseudomonas</taxon>
    </lineage>
</organism>
<name>A0A1G9I111_9PSED</name>
<evidence type="ECO:0000256" key="2">
    <source>
        <dbReference type="ARBA" id="ARBA00022723"/>
    </source>
</evidence>
<dbReference type="Gene3D" id="3.40.190.10">
    <property type="entry name" value="Periplasmic binding protein-like II"/>
    <property type="match status" value="2"/>
</dbReference>
<proteinExistence type="inferred from homology"/>
<gene>
    <name evidence="6" type="ORF">SAMN05216186_11631</name>
</gene>
<dbReference type="EMBL" id="FNFD01000016">
    <property type="protein sequence ID" value="SDL18899.1"/>
    <property type="molecule type" value="Genomic_DNA"/>
</dbReference>
<dbReference type="GO" id="GO:0046872">
    <property type="term" value="F:metal ion binding"/>
    <property type="evidence" value="ECO:0007669"/>
    <property type="project" value="UniProtKB-KW"/>
</dbReference>
<feature type="signal peptide" evidence="5">
    <location>
        <begin position="1"/>
        <end position="21"/>
    </location>
</feature>
<reference evidence="6 7" key="1">
    <citation type="submission" date="2016-10" db="EMBL/GenBank/DDBJ databases">
        <authorList>
            <person name="de Groot N.N."/>
        </authorList>
    </citation>
    <scope>NUCLEOTIDE SEQUENCE [LARGE SCALE GENOMIC DNA]</scope>
    <source>
        <strain evidence="6 7">JCM 21544</strain>
    </source>
</reference>
<evidence type="ECO:0000256" key="4">
    <source>
        <dbReference type="PIRSR" id="PIRSR004846-1"/>
    </source>
</evidence>
<keyword evidence="2 4" id="KW-0479">Metal-binding</keyword>
<dbReference type="STRING" id="137658.SAMN05216186_11631"/>
<feature type="binding site" evidence="4">
    <location>
        <position position="159"/>
    </location>
    <ligand>
        <name>molybdate</name>
        <dbReference type="ChEBI" id="CHEBI:36264"/>
    </ligand>
</feature>
<dbReference type="RefSeq" id="WP_084336122.1">
    <property type="nucleotide sequence ID" value="NZ_FNFD01000016.1"/>
</dbReference>
<keyword evidence="7" id="KW-1185">Reference proteome</keyword>
<dbReference type="GO" id="GO:0015689">
    <property type="term" value="P:molybdate ion transport"/>
    <property type="evidence" value="ECO:0007669"/>
    <property type="project" value="InterPro"/>
</dbReference>
<feature type="binding site" evidence="4">
    <location>
        <position position="59"/>
    </location>
    <ligand>
        <name>molybdate</name>
        <dbReference type="ChEBI" id="CHEBI:36264"/>
    </ligand>
</feature>
<protein>
    <submittedName>
        <fullName evidence="6">Molybdate transport system substrate-binding protein</fullName>
    </submittedName>
</protein>
<evidence type="ECO:0000256" key="3">
    <source>
        <dbReference type="ARBA" id="ARBA00022729"/>
    </source>
</evidence>
<dbReference type="InterPro" id="IPR050682">
    <property type="entry name" value="ModA/WtpA"/>
</dbReference>
<dbReference type="AlphaFoldDB" id="A0A1G9I111"/>
<comment type="similarity">
    <text evidence="1">Belongs to the bacterial solute-binding protein ModA family.</text>
</comment>
<dbReference type="SUPFAM" id="SSF53850">
    <property type="entry name" value="Periplasmic binding protein-like II"/>
    <property type="match status" value="1"/>
</dbReference>
<dbReference type="PANTHER" id="PTHR30632">
    <property type="entry name" value="MOLYBDATE-BINDING PERIPLASMIC PROTEIN"/>
    <property type="match status" value="1"/>
</dbReference>
<feature type="chain" id="PRO_5011523871" evidence="5">
    <location>
        <begin position="22"/>
        <end position="248"/>
    </location>
</feature>
<sequence>MRLRTPALALLTLLSLPAAQAAEQIRIAVAANLLPVMEQIAHRYQQETGVSVQLAGGSSGAFFEQIRRGAPFDLFYSADAERPEQLATSGKGEAARPYACGRLALWTPASAPTLAALPAGKIAIAQPDTAPYGKAAIQALERSGQLAKVQPRLVYAQDIGQAYQFVSSANAGAGFVALSQLMAGKVPANRYWQVDAALYDPLVQKRVILAKTERRAAAERFAAYFDAQRDTLAAAGYALPGDAGCAAD</sequence>
<dbReference type="PANTHER" id="PTHR30632:SF14">
    <property type="entry name" value="TUNGSTATE_MOLYBDATE_CHROMATE-BINDING PROTEIN MODA"/>
    <property type="match status" value="1"/>
</dbReference>
<dbReference type="GO" id="GO:0030973">
    <property type="term" value="F:molybdate ion binding"/>
    <property type="evidence" value="ECO:0007669"/>
    <property type="project" value="TreeGrafter"/>
</dbReference>
<dbReference type="Pfam" id="PF13531">
    <property type="entry name" value="SBP_bac_11"/>
    <property type="match status" value="1"/>
</dbReference>
<dbReference type="Proteomes" id="UP000198706">
    <property type="component" value="Unassembled WGS sequence"/>
</dbReference>
<evidence type="ECO:0000313" key="7">
    <source>
        <dbReference type="Proteomes" id="UP000198706"/>
    </source>
</evidence>
<evidence type="ECO:0000256" key="1">
    <source>
        <dbReference type="ARBA" id="ARBA00009175"/>
    </source>
</evidence>
<accession>A0A1G9I111</accession>
<dbReference type="InterPro" id="IPR005950">
    <property type="entry name" value="ModA"/>
</dbReference>
<dbReference type="PIRSF" id="PIRSF004846">
    <property type="entry name" value="ModA"/>
    <property type="match status" value="1"/>
</dbReference>